<gene>
    <name evidence="1" type="ORF">PXEA_LOCUS34769</name>
</gene>
<proteinExistence type="predicted"/>
<evidence type="ECO:0000313" key="2">
    <source>
        <dbReference type="Proteomes" id="UP000784294"/>
    </source>
</evidence>
<keyword evidence="2" id="KW-1185">Reference proteome</keyword>
<evidence type="ECO:0000313" key="1">
    <source>
        <dbReference type="EMBL" id="VEL41329.1"/>
    </source>
</evidence>
<sequence>MYCCVCSHFDPKEKGIQRLETDLANPVGCAPTCSESLQQYIPDRPTRSPESSRHLWLHPVGRLVVRSFWDLPIVDRRQTTGGAGDADLVNASCTFKEAFTHHFAAAKLVGFFRF</sequence>
<dbReference type="AlphaFoldDB" id="A0A448XNY6"/>
<reference evidence="1" key="1">
    <citation type="submission" date="2018-11" db="EMBL/GenBank/DDBJ databases">
        <authorList>
            <consortium name="Pathogen Informatics"/>
        </authorList>
    </citation>
    <scope>NUCLEOTIDE SEQUENCE</scope>
</reference>
<dbReference type="EMBL" id="CAAALY010268843">
    <property type="protein sequence ID" value="VEL41329.1"/>
    <property type="molecule type" value="Genomic_DNA"/>
</dbReference>
<organism evidence="1 2">
    <name type="scientific">Protopolystoma xenopodis</name>
    <dbReference type="NCBI Taxonomy" id="117903"/>
    <lineage>
        <taxon>Eukaryota</taxon>
        <taxon>Metazoa</taxon>
        <taxon>Spiralia</taxon>
        <taxon>Lophotrochozoa</taxon>
        <taxon>Platyhelminthes</taxon>
        <taxon>Monogenea</taxon>
        <taxon>Polyopisthocotylea</taxon>
        <taxon>Polystomatidea</taxon>
        <taxon>Polystomatidae</taxon>
        <taxon>Protopolystoma</taxon>
    </lineage>
</organism>
<comment type="caution">
    <text evidence="1">The sequence shown here is derived from an EMBL/GenBank/DDBJ whole genome shotgun (WGS) entry which is preliminary data.</text>
</comment>
<protein>
    <submittedName>
        <fullName evidence="1">Uncharacterized protein</fullName>
    </submittedName>
</protein>
<dbReference type="Proteomes" id="UP000784294">
    <property type="component" value="Unassembled WGS sequence"/>
</dbReference>
<name>A0A448XNY6_9PLAT</name>
<accession>A0A448XNY6</accession>